<dbReference type="GO" id="GO:0005507">
    <property type="term" value="F:copper ion binding"/>
    <property type="evidence" value="ECO:0007669"/>
    <property type="project" value="InterPro"/>
</dbReference>
<gene>
    <name evidence="15" type="ORF">G3O08_00055</name>
</gene>
<evidence type="ECO:0000256" key="10">
    <source>
        <dbReference type="RuleBase" id="RU000456"/>
    </source>
</evidence>
<dbReference type="PANTHER" id="PTHR22888">
    <property type="entry name" value="CYTOCHROME C OXIDASE, SUBUNIT II"/>
    <property type="match status" value="1"/>
</dbReference>
<evidence type="ECO:0000259" key="13">
    <source>
        <dbReference type="PROSITE" id="PS50857"/>
    </source>
</evidence>
<dbReference type="Gene3D" id="1.10.287.90">
    <property type="match status" value="1"/>
</dbReference>
<accession>A0A7K3WMH2</accession>
<feature type="domain" description="Cytochrome oxidase subunit II transmembrane region profile" evidence="14">
    <location>
        <begin position="21"/>
        <end position="116"/>
    </location>
</feature>
<evidence type="ECO:0000256" key="5">
    <source>
        <dbReference type="ARBA" id="ARBA00022692"/>
    </source>
</evidence>
<dbReference type="InterPro" id="IPR011759">
    <property type="entry name" value="Cyt_c_oxidase_su2_TM_dom"/>
</dbReference>
<dbReference type="AlphaFoldDB" id="A0A7K3WMH2"/>
<keyword evidence="7 10" id="KW-0249">Electron transport</keyword>
<keyword evidence="8 12" id="KW-1133">Transmembrane helix</keyword>
<evidence type="ECO:0000259" key="14">
    <source>
        <dbReference type="PROSITE" id="PS50999"/>
    </source>
</evidence>
<comment type="subcellular location">
    <subcellularLocation>
        <location evidence="10">Cell membrane</location>
        <topology evidence="10">Multi-pass membrane protein</topology>
    </subcellularLocation>
    <subcellularLocation>
        <location evidence="1">Membrane</location>
        <topology evidence="1">Multi-pass membrane protein</topology>
    </subcellularLocation>
</comment>
<keyword evidence="4 10" id="KW-0679">Respiratory chain</keyword>
<keyword evidence="9 12" id="KW-0472">Membrane</keyword>
<keyword evidence="11" id="KW-0479">Metal-binding</keyword>
<reference evidence="15 16" key="1">
    <citation type="submission" date="2020-02" db="EMBL/GenBank/DDBJ databases">
        <title>Out from the shadows clarifying the taxonomy of the family Cryomorphaceae and related taxa by utilizing the GTDB taxonomic framework.</title>
        <authorList>
            <person name="Bowman J.P."/>
        </authorList>
    </citation>
    <scope>NUCLEOTIDE SEQUENCE [LARGE SCALE GENOMIC DNA]</scope>
    <source>
        <strain evidence="15 16">QSSC 1-22</strain>
    </source>
</reference>
<name>A0A7K3WMH2_9FLAO</name>
<dbReference type="EC" id="7.1.1.9" evidence="11"/>
<feature type="transmembrane region" description="Helical" evidence="12">
    <location>
        <begin position="88"/>
        <end position="106"/>
    </location>
</feature>
<evidence type="ECO:0000256" key="2">
    <source>
        <dbReference type="ARBA" id="ARBA00007866"/>
    </source>
</evidence>
<keyword evidence="11" id="KW-0186">Copper</keyword>
<proteinExistence type="inferred from homology"/>
<keyword evidence="5 10" id="KW-0812">Transmembrane</keyword>
<dbReference type="Proteomes" id="UP000486602">
    <property type="component" value="Unassembled WGS sequence"/>
</dbReference>
<dbReference type="SUPFAM" id="SSF81464">
    <property type="entry name" value="Cytochrome c oxidase subunit II-like, transmembrane region"/>
    <property type="match status" value="1"/>
</dbReference>
<evidence type="ECO:0000256" key="7">
    <source>
        <dbReference type="ARBA" id="ARBA00022982"/>
    </source>
</evidence>
<dbReference type="PANTHER" id="PTHR22888:SF9">
    <property type="entry name" value="CYTOCHROME C OXIDASE SUBUNIT 2"/>
    <property type="match status" value="1"/>
</dbReference>
<comment type="similarity">
    <text evidence="2 10">Belongs to the cytochrome c oxidase subunit 2 family.</text>
</comment>
<dbReference type="PROSITE" id="PS50999">
    <property type="entry name" value="COX2_TM"/>
    <property type="match status" value="1"/>
</dbReference>
<evidence type="ECO:0000256" key="11">
    <source>
        <dbReference type="RuleBase" id="RU004024"/>
    </source>
</evidence>
<dbReference type="Pfam" id="PF02790">
    <property type="entry name" value="COX2_TM"/>
    <property type="match status" value="1"/>
</dbReference>
<evidence type="ECO:0000313" key="15">
    <source>
        <dbReference type="EMBL" id="NEN21895.1"/>
    </source>
</evidence>
<evidence type="ECO:0000256" key="8">
    <source>
        <dbReference type="ARBA" id="ARBA00022989"/>
    </source>
</evidence>
<comment type="cofactor">
    <cofactor evidence="11">
        <name>Cu cation</name>
        <dbReference type="ChEBI" id="CHEBI:23378"/>
    </cofactor>
    <text evidence="11">Binds a copper A center.</text>
</comment>
<evidence type="ECO:0000256" key="3">
    <source>
        <dbReference type="ARBA" id="ARBA00022448"/>
    </source>
</evidence>
<dbReference type="InterPro" id="IPR008972">
    <property type="entry name" value="Cupredoxin"/>
</dbReference>
<dbReference type="GO" id="GO:0005886">
    <property type="term" value="C:plasma membrane"/>
    <property type="evidence" value="ECO:0007669"/>
    <property type="project" value="UniProtKB-SubCell"/>
</dbReference>
<dbReference type="Gene3D" id="2.60.40.420">
    <property type="entry name" value="Cupredoxins - blue copper proteins"/>
    <property type="match status" value="1"/>
</dbReference>
<comment type="function">
    <text evidence="11">Subunits I and II form the functional core of the enzyme complex. Electrons originating in cytochrome c are transferred via heme a and Cu(A) to the binuclear center formed by heme a3 and Cu(B).</text>
</comment>
<comment type="catalytic activity">
    <reaction evidence="11">
        <text>4 Fe(II)-[cytochrome c] + O2 + 8 H(+)(in) = 4 Fe(III)-[cytochrome c] + 2 H2O + 4 H(+)(out)</text>
        <dbReference type="Rhea" id="RHEA:11436"/>
        <dbReference type="Rhea" id="RHEA-COMP:10350"/>
        <dbReference type="Rhea" id="RHEA-COMP:14399"/>
        <dbReference type="ChEBI" id="CHEBI:15377"/>
        <dbReference type="ChEBI" id="CHEBI:15378"/>
        <dbReference type="ChEBI" id="CHEBI:15379"/>
        <dbReference type="ChEBI" id="CHEBI:29033"/>
        <dbReference type="ChEBI" id="CHEBI:29034"/>
        <dbReference type="EC" id="7.1.1.9"/>
    </reaction>
</comment>
<dbReference type="Pfam" id="PF00116">
    <property type="entry name" value="COX2"/>
    <property type="match status" value="1"/>
</dbReference>
<organism evidence="15 16">
    <name type="scientific">Cryomorpha ignava</name>
    <dbReference type="NCBI Taxonomy" id="101383"/>
    <lineage>
        <taxon>Bacteria</taxon>
        <taxon>Pseudomonadati</taxon>
        <taxon>Bacteroidota</taxon>
        <taxon>Flavobacteriia</taxon>
        <taxon>Flavobacteriales</taxon>
        <taxon>Cryomorphaceae</taxon>
        <taxon>Cryomorpha</taxon>
    </lineage>
</organism>
<sequence length="359" mass="41493">MNGALLLIFCLVLFAFFIWELISHQDILLPVAASAHGQEVDTLMNFNWIIIFTVFFIVNFLLFFFSYKYAYDPKRKAYYLAHNNKLELIWTVIPSIVLAVIIIYGLRTWNQITNFEGGEDALNVELYGRQFDWTVRYPGDDAVLGDFNFTMITGPNPMGVISNENLPGRIKELQDEIQKSEDDLVNNILPHSQAMEIEEKIGMRRRQLAKVIAYEQSGRDFSASDDDIIVKGEFHIPVNREVRFNIRSSDVIHSAYFPHFRAQMNAVPGMTTYFKFTPTITTDSMRTIVKDPDFNFILLCNKVCGSAHYNMQMDIIVDTEEDYEKWLLDQKTFAATMVSQIEKKPETGKLEEKRIIAEK</sequence>
<evidence type="ECO:0000256" key="12">
    <source>
        <dbReference type="SAM" id="Phobius"/>
    </source>
</evidence>
<evidence type="ECO:0000256" key="1">
    <source>
        <dbReference type="ARBA" id="ARBA00004141"/>
    </source>
</evidence>
<keyword evidence="3 10" id="KW-0813">Transport</keyword>
<dbReference type="GO" id="GO:0042773">
    <property type="term" value="P:ATP synthesis coupled electron transport"/>
    <property type="evidence" value="ECO:0007669"/>
    <property type="project" value="TreeGrafter"/>
</dbReference>
<dbReference type="InterPro" id="IPR002429">
    <property type="entry name" value="CcO_II-like_C"/>
</dbReference>
<comment type="caution">
    <text evidence="15">The sequence shown here is derived from an EMBL/GenBank/DDBJ whole genome shotgun (WGS) entry which is preliminary data.</text>
</comment>
<evidence type="ECO:0000256" key="4">
    <source>
        <dbReference type="ARBA" id="ARBA00022660"/>
    </source>
</evidence>
<dbReference type="SUPFAM" id="SSF49503">
    <property type="entry name" value="Cupredoxins"/>
    <property type="match status" value="1"/>
</dbReference>
<dbReference type="PROSITE" id="PS50857">
    <property type="entry name" value="COX2_CUA"/>
    <property type="match status" value="1"/>
</dbReference>
<dbReference type="InterPro" id="IPR045187">
    <property type="entry name" value="CcO_II"/>
</dbReference>
<dbReference type="GO" id="GO:0004129">
    <property type="term" value="F:cytochrome-c oxidase activity"/>
    <property type="evidence" value="ECO:0007669"/>
    <property type="project" value="UniProtKB-EC"/>
</dbReference>
<evidence type="ECO:0000313" key="16">
    <source>
        <dbReference type="Proteomes" id="UP000486602"/>
    </source>
</evidence>
<feature type="domain" description="Cytochrome oxidase subunit II copper A binding" evidence="13">
    <location>
        <begin position="119"/>
        <end position="329"/>
    </location>
</feature>
<keyword evidence="6" id="KW-1278">Translocase</keyword>
<dbReference type="InterPro" id="IPR036257">
    <property type="entry name" value="Cyt_c_oxidase_su2_TM_sf"/>
</dbReference>
<protein>
    <recommendedName>
        <fullName evidence="11">Cytochrome c oxidase subunit 2</fullName>
        <ecNumber evidence="11">7.1.1.9</ecNumber>
    </recommendedName>
</protein>
<feature type="transmembrane region" description="Helical" evidence="12">
    <location>
        <begin position="47"/>
        <end position="67"/>
    </location>
</feature>
<evidence type="ECO:0000256" key="9">
    <source>
        <dbReference type="ARBA" id="ARBA00023136"/>
    </source>
</evidence>
<dbReference type="EMBL" id="JAAGVY010000001">
    <property type="protein sequence ID" value="NEN21895.1"/>
    <property type="molecule type" value="Genomic_DNA"/>
</dbReference>
<keyword evidence="16" id="KW-1185">Reference proteome</keyword>
<evidence type="ECO:0000256" key="6">
    <source>
        <dbReference type="ARBA" id="ARBA00022967"/>
    </source>
</evidence>